<accession>A0A4S4FSX3</accession>
<evidence type="ECO:0000313" key="2">
    <source>
        <dbReference type="EMBL" id="THG33411.1"/>
    </source>
</evidence>
<keyword evidence="1" id="KW-1133">Transmembrane helix</keyword>
<dbReference type="AlphaFoldDB" id="A0A4S4FSX3"/>
<evidence type="ECO:0000256" key="1">
    <source>
        <dbReference type="SAM" id="Phobius"/>
    </source>
</evidence>
<gene>
    <name evidence="2" type="ORF">E6C64_03450</name>
</gene>
<reference evidence="2 3" key="1">
    <citation type="submission" date="2019-04" db="EMBL/GenBank/DDBJ databases">
        <authorList>
            <person name="Jiang L."/>
        </authorList>
    </citation>
    <scope>NUCLEOTIDE SEQUENCE [LARGE SCALE GENOMIC DNA]</scope>
    <source>
        <strain evidence="2 3">YIM 131853</strain>
    </source>
</reference>
<organism evidence="2 3">
    <name type="scientific">Naasia lichenicola</name>
    <dbReference type="NCBI Taxonomy" id="2565933"/>
    <lineage>
        <taxon>Bacteria</taxon>
        <taxon>Bacillati</taxon>
        <taxon>Actinomycetota</taxon>
        <taxon>Actinomycetes</taxon>
        <taxon>Micrococcales</taxon>
        <taxon>Microbacteriaceae</taxon>
        <taxon>Naasia</taxon>
    </lineage>
</organism>
<keyword evidence="1" id="KW-0812">Transmembrane</keyword>
<evidence type="ECO:0000313" key="3">
    <source>
        <dbReference type="Proteomes" id="UP000309133"/>
    </source>
</evidence>
<keyword evidence="3" id="KW-1185">Reference proteome</keyword>
<dbReference type="RefSeq" id="WP_136426193.1">
    <property type="nucleotide sequence ID" value="NZ_SSSM01000001.1"/>
</dbReference>
<comment type="caution">
    <text evidence="2">The sequence shown here is derived from an EMBL/GenBank/DDBJ whole genome shotgun (WGS) entry which is preliminary data.</text>
</comment>
<sequence length="76" mass="8221">MDIDPNNPIVGFGLVGIIAIVAYVLVLAGIVLIVIRIAYAVIWRAVRRGLTEFYRQPPPAAPYVANPPIVPPGRSE</sequence>
<proteinExistence type="predicted"/>
<keyword evidence="1" id="KW-0472">Membrane</keyword>
<dbReference type="Proteomes" id="UP000309133">
    <property type="component" value="Unassembled WGS sequence"/>
</dbReference>
<dbReference type="EMBL" id="SSSM01000001">
    <property type="protein sequence ID" value="THG33411.1"/>
    <property type="molecule type" value="Genomic_DNA"/>
</dbReference>
<name>A0A4S4FSX3_9MICO</name>
<feature type="transmembrane region" description="Helical" evidence="1">
    <location>
        <begin position="12"/>
        <end position="39"/>
    </location>
</feature>
<protein>
    <submittedName>
        <fullName evidence="2">Uncharacterized protein</fullName>
    </submittedName>
</protein>